<comment type="caution">
    <text evidence="1">The sequence shown here is derived from an EMBL/GenBank/DDBJ whole genome shotgun (WGS) entry which is preliminary data.</text>
</comment>
<dbReference type="OrthoDB" id="5304511at2759"/>
<gene>
    <name evidence="1" type="ORF">HETSPECPRED_002936</name>
</gene>
<dbReference type="AlphaFoldDB" id="A0A8H3F6I2"/>
<evidence type="ECO:0000313" key="2">
    <source>
        <dbReference type="Proteomes" id="UP000664521"/>
    </source>
</evidence>
<evidence type="ECO:0000313" key="1">
    <source>
        <dbReference type="EMBL" id="CAF9916513.1"/>
    </source>
</evidence>
<keyword evidence="2" id="KW-1185">Reference proteome</keyword>
<sequence length="235" mass="27415">MTYPRDTRGLEDLPLELKCAILEHITDIPSLRNLVHASPDYHAAYLSAREAIHTRVTFHDLSNRKIDLSNTTALVHVCHIRPNHRVSQDAKWTLRQLRRHDTGLEELRTIRGGIVLNIQQCRSLLSLRRVIWKPFPGIYNQTEDLFPKHPIHAFADEGYILQQYNRHTTKIFRDTRYTDAGWDAYYLDEVRDGRVTTNGLEQRILRHVDFFLFYPGEGGWWNLVPSALPGISCYD</sequence>
<dbReference type="EMBL" id="CAJPDS010000018">
    <property type="protein sequence ID" value="CAF9916513.1"/>
    <property type="molecule type" value="Genomic_DNA"/>
</dbReference>
<accession>A0A8H3F6I2</accession>
<proteinExistence type="predicted"/>
<dbReference type="Proteomes" id="UP000664521">
    <property type="component" value="Unassembled WGS sequence"/>
</dbReference>
<protein>
    <submittedName>
        <fullName evidence="1">Uncharacterized protein</fullName>
    </submittedName>
</protein>
<reference evidence="1" key="1">
    <citation type="submission" date="2021-03" db="EMBL/GenBank/DDBJ databases">
        <authorList>
            <person name="Tagirdzhanova G."/>
        </authorList>
    </citation>
    <scope>NUCLEOTIDE SEQUENCE</scope>
</reference>
<name>A0A8H3F6I2_9LECA</name>
<organism evidence="1 2">
    <name type="scientific">Heterodermia speciosa</name>
    <dbReference type="NCBI Taxonomy" id="116794"/>
    <lineage>
        <taxon>Eukaryota</taxon>
        <taxon>Fungi</taxon>
        <taxon>Dikarya</taxon>
        <taxon>Ascomycota</taxon>
        <taxon>Pezizomycotina</taxon>
        <taxon>Lecanoromycetes</taxon>
        <taxon>OSLEUM clade</taxon>
        <taxon>Lecanoromycetidae</taxon>
        <taxon>Caliciales</taxon>
        <taxon>Physciaceae</taxon>
        <taxon>Heterodermia</taxon>
    </lineage>
</organism>